<dbReference type="PROSITE" id="PS50088">
    <property type="entry name" value="ANK_REPEAT"/>
    <property type="match status" value="1"/>
</dbReference>
<dbReference type="Gene3D" id="1.25.40.20">
    <property type="entry name" value="Ankyrin repeat-containing domain"/>
    <property type="match status" value="1"/>
</dbReference>
<comment type="subcellular location">
    <subcellularLocation>
        <location evidence="1">Endomembrane system</location>
    </subcellularLocation>
</comment>
<sequence length="610" mass="68643">MARPSSATATATKLLAIKPEDYAHSPVHYAVVLGDHGVLTRLLSSLPKLGDPEQIRTESDSVSQERVADQISAVLDRRDVPSRETPLHLAVRLDDVFAARSISSAGADISLHNAAGWNPLQEAFCRRNTEVMKVLLRQHHRLAWCKWRRRLPRLIAVLRRMRDFYMEISFHFESSVIPFVGKIAPSDTYKIWKRDGNLRADTTLAGFDGLKIQRADQSFLFLGDGDESLDISPGSLLVLNRDDCKILDAFESAGAPISDSDIAGFCSQSSLYRPGMDVTKAELVGRTNWRRQEKMENVGEWKARVYEVQKVFFSFRSRKLVNDNDFAGSEQVLPLELDEDDDGFLVAENPSFSAPPRPQRRHSSFVKEDRDLISVGRKSVDVYPSVAAPPQPPRRSVTQFQPPRRSVTQFQPPRRSVAVPSTVSPVNLPPSPQIKEKEFVKSLHPSVWLTEQFPLKTEELLPLLDILANKVKAVARMRELLTTKFPPGTFPVKLSIPVVPTVKVVITFTKFVDLPPAEQFYTPLSSPRFLSVPGEDLSDADEKPDSRNSVSRPSSWLRRAGKGSQRRIDEEEQQMPDPFAIPIGYKWTSMSHNNNKSGKMKRSKSTKRSK</sequence>
<keyword evidence="2" id="KW-0677">Repeat</keyword>
<dbReference type="AlphaFoldDB" id="A0A565AWH4"/>
<evidence type="ECO:0000259" key="6">
    <source>
        <dbReference type="Pfam" id="PF11904"/>
    </source>
</evidence>
<dbReference type="InterPro" id="IPR002110">
    <property type="entry name" value="Ankyrin_rpt"/>
</dbReference>
<dbReference type="GO" id="GO:0012505">
    <property type="term" value="C:endomembrane system"/>
    <property type="evidence" value="ECO:0007669"/>
    <property type="project" value="UniProtKB-SubCell"/>
</dbReference>
<name>A0A565AWH4_9BRAS</name>
<feature type="compositionally biased region" description="Basic residues" evidence="5">
    <location>
        <begin position="598"/>
        <end position="610"/>
    </location>
</feature>
<evidence type="ECO:0000256" key="5">
    <source>
        <dbReference type="SAM" id="MobiDB-lite"/>
    </source>
</evidence>
<proteinExistence type="predicted"/>
<comment type="caution">
    <text evidence="7">The sequence shown here is derived from an EMBL/GenBank/DDBJ whole genome shotgun (WGS) entry which is preliminary data.</text>
</comment>
<evidence type="ECO:0000256" key="4">
    <source>
        <dbReference type="PROSITE-ProRule" id="PRU00023"/>
    </source>
</evidence>
<dbReference type="FunFam" id="1.25.40.20:FF:000331">
    <property type="entry name" value="Ankyrin repeat family protein"/>
    <property type="match status" value="1"/>
</dbReference>
<feature type="region of interest" description="Disordered" evidence="5">
    <location>
        <begin position="349"/>
        <end position="368"/>
    </location>
</feature>
<keyword evidence="4" id="KW-0040">ANK repeat</keyword>
<feature type="domain" description="Ankyrin repeat" evidence="6">
    <location>
        <begin position="199"/>
        <end position="586"/>
    </location>
</feature>
<dbReference type="Proteomes" id="UP000489600">
    <property type="component" value="Unassembled WGS sequence"/>
</dbReference>
<keyword evidence="3" id="KW-0472">Membrane</keyword>
<organism evidence="7 8">
    <name type="scientific">Arabis nemorensis</name>
    <dbReference type="NCBI Taxonomy" id="586526"/>
    <lineage>
        <taxon>Eukaryota</taxon>
        <taxon>Viridiplantae</taxon>
        <taxon>Streptophyta</taxon>
        <taxon>Embryophyta</taxon>
        <taxon>Tracheophyta</taxon>
        <taxon>Spermatophyta</taxon>
        <taxon>Magnoliopsida</taxon>
        <taxon>eudicotyledons</taxon>
        <taxon>Gunneridae</taxon>
        <taxon>Pentapetalae</taxon>
        <taxon>rosids</taxon>
        <taxon>malvids</taxon>
        <taxon>Brassicales</taxon>
        <taxon>Brassicaceae</taxon>
        <taxon>Arabideae</taxon>
        <taxon>Arabis</taxon>
    </lineage>
</organism>
<feature type="repeat" description="ANK" evidence="4">
    <location>
        <begin position="82"/>
        <end position="114"/>
    </location>
</feature>
<dbReference type="SUPFAM" id="SSF48403">
    <property type="entry name" value="Ankyrin repeat"/>
    <property type="match status" value="1"/>
</dbReference>
<dbReference type="InterPro" id="IPR021832">
    <property type="entry name" value="ANKRD13"/>
</dbReference>
<dbReference type="Pfam" id="PF11904">
    <property type="entry name" value="ANKRD13_C"/>
    <property type="match status" value="1"/>
</dbReference>
<dbReference type="GO" id="GO:0005737">
    <property type="term" value="C:cytoplasm"/>
    <property type="evidence" value="ECO:0007669"/>
    <property type="project" value="TreeGrafter"/>
</dbReference>
<dbReference type="InterPro" id="IPR036770">
    <property type="entry name" value="Ankyrin_rpt-contain_sf"/>
</dbReference>
<feature type="region of interest" description="Disordered" evidence="5">
    <location>
        <begin position="532"/>
        <end position="610"/>
    </location>
</feature>
<dbReference type="InterPro" id="IPR055285">
    <property type="entry name" value="ANKRD13_C"/>
</dbReference>
<feature type="compositionally biased region" description="Polar residues" evidence="5">
    <location>
        <begin position="396"/>
        <end position="411"/>
    </location>
</feature>
<reference evidence="7" key="1">
    <citation type="submission" date="2019-07" db="EMBL/GenBank/DDBJ databases">
        <authorList>
            <person name="Dittberner H."/>
        </authorList>
    </citation>
    <scope>NUCLEOTIDE SEQUENCE [LARGE SCALE GENOMIC DNA]</scope>
</reference>
<accession>A0A565AWH4</accession>
<evidence type="ECO:0000256" key="2">
    <source>
        <dbReference type="ARBA" id="ARBA00022737"/>
    </source>
</evidence>
<dbReference type="PANTHER" id="PTHR12447">
    <property type="entry name" value="ANKYRIN REPEAT DOMAIN-CONTAINING PROTEIN 13"/>
    <property type="match status" value="1"/>
</dbReference>
<evidence type="ECO:0000256" key="3">
    <source>
        <dbReference type="ARBA" id="ARBA00023136"/>
    </source>
</evidence>
<gene>
    <name evidence="7" type="ORF">ANE_LOCUS4196</name>
</gene>
<dbReference type="EMBL" id="CABITT030000002">
    <property type="protein sequence ID" value="VVA93751.1"/>
    <property type="molecule type" value="Genomic_DNA"/>
</dbReference>
<dbReference type="SMART" id="SM00248">
    <property type="entry name" value="ANK"/>
    <property type="match status" value="3"/>
</dbReference>
<dbReference type="PANTHER" id="PTHR12447:SF7">
    <property type="entry name" value="ANKYRIN REPEAT FAMILY PROTEIN"/>
    <property type="match status" value="1"/>
</dbReference>
<protein>
    <recommendedName>
        <fullName evidence="6">Ankyrin repeat domain-containing protein</fullName>
    </recommendedName>
</protein>
<keyword evidence="8" id="KW-1185">Reference proteome</keyword>
<dbReference type="OrthoDB" id="1585644at2759"/>
<evidence type="ECO:0000256" key="1">
    <source>
        <dbReference type="ARBA" id="ARBA00004308"/>
    </source>
</evidence>
<evidence type="ECO:0000313" key="8">
    <source>
        <dbReference type="Proteomes" id="UP000489600"/>
    </source>
</evidence>
<feature type="region of interest" description="Disordered" evidence="5">
    <location>
        <begin position="383"/>
        <end position="430"/>
    </location>
</feature>
<evidence type="ECO:0000313" key="7">
    <source>
        <dbReference type="EMBL" id="VVA93751.1"/>
    </source>
</evidence>